<dbReference type="Proteomes" id="UP001063166">
    <property type="component" value="Unassembled WGS sequence"/>
</dbReference>
<evidence type="ECO:0000313" key="1">
    <source>
        <dbReference type="EMBL" id="GLB44140.1"/>
    </source>
</evidence>
<dbReference type="EMBL" id="BRPK01000016">
    <property type="protein sequence ID" value="GLB44140.1"/>
    <property type="molecule type" value="Genomic_DNA"/>
</dbReference>
<sequence length="106" mass="11717">MSVWTLGNFISHSETGNARNYRTHYRPVLRSLLPAHCFLLPAPAPRALTSSTHAAPHRRAYPPLPVHDCHSPTPRALSTRCSLGLLQLPGSSFPFLLSQPLFLHDA</sequence>
<protein>
    <submittedName>
        <fullName evidence="1">Uncharacterized protein</fullName>
    </submittedName>
</protein>
<organism evidence="1 2">
    <name type="scientific">Lyophyllum shimeji</name>
    <name type="common">Hon-shimeji</name>
    <name type="synonym">Tricholoma shimeji</name>
    <dbReference type="NCBI Taxonomy" id="47721"/>
    <lineage>
        <taxon>Eukaryota</taxon>
        <taxon>Fungi</taxon>
        <taxon>Dikarya</taxon>
        <taxon>Basidiomycota</taxon>
        <taxon>Agaricomycotina</taxon>
        <taxon>Agaricomycetes</taxon>
        <taxon>Agaricomycetidae</taxon>
        <taxon>Agaricales</taxon>
        <taxon>Tricholomatineae</taxon>
        <taxon>Lyophyllaceae</taxon>
        <taxon>Lyophyllum</taxon>
    </lineage>
</organism>
<comment type="caution">
    <text evidence="1">The sequence shown here is derived from an EMBL/GenBank/DDBJ whole genome shotgun (WGS) entry which is preliminary data.</text>
</comment>
<reference evidence="1" key="1">
    <citation type="submission" date="2022-07" db="EMBL/GenBank/DDBJ databases">
        <title>The genome of Lyophyllum shimeji provides insight into the initial evolution of ectomycorrhizal fungal genome.</title>
        <authorList>
            <person name="Kobayashi Y."/>
            <person name="Shibata T."/>
            <person name="Hirakawa H."/>
            <person name="Shigenobu S."/>
            <person name="Nishiyama T."/>
            <person name="Yamada A."/>
            <person name="Hasebe M."/>
            <person name="Kawaguchi M."/>
        </authorList>
    </citation>
    <scope>NUCLEOTIDE SEQUENCE</scope>
    <source>
        <strain evidence="1">AT787</strain>
    </source>
</reference>
<dbReference type="AlphaFoldDB" id="A0A9P3UTY4"/>
<keyword evidence="2" id="KW-1185">Reference proteome</keyword>
<accession>A0A9P3UTY4</accession>
<proteinExistence type="predicted"/>
<evidence type="ECO:0000313" key="2">
    <source>
        <dbReference type="Proteomes" id="UP001063166"/>
    </source>
</evidence>
<gene>
    <name evidence="1" type="ORF">LshimejAT787_1600700</name>
</gene>
<name>A0A9P3UTY4_LYOSH</name>